<dbReference type="Pfam" id="PF00009">
    <property type="entry name" value="GTP_EFTU"/>
    <property type="match status" value="1"/>
</dbReference>
<evidence type="ECO:0000256" key="2">
    <source>
        <dbReference type="ARBA" id="ARBA00022490"/>
    </source>
</evidence>
<dbReference type="PANTHER" id="PTHR43556:SF2">
    <property type="entry name" value="PEPTIDE CHAIN RELEASE FACTOR RF3"/>
    <property type="match status" value="1"/>
</dbReference>
<dbReference type="InterPro" id="IPR031157">
    <property type="entry name" value="G_TR_CS"/>
</dbReference>
<protein>
    <submittedName>
        <fullName evidence="4">Small GTP-binding protein</fullName>
    </submittedName>
</protein>
<dbReference type="PANTHER" id="PTHR43556">
    <property type="entry name" value="PEPTIDE CHAIN RELEASE FACTOR RF3"/>
    <property type="match status" value="1"/>
</dbReference>
<evidence type="ECO:0000256" key="1">
    <source>
        <dbReference type="ARBA" id="ARBA00009978"/>
    </source>
</evidence>
<name>J9G9C1_9ZZZZ</name>
<dbReference type="NCBIfam" id="TIGR00231">
    <property type="entry name" value="small_GTP"/>
    <property type="match status" value="1"/>
</dbReference>
<dbReference type="InterPro" id="IPR000795">
    <property type="entry name" value="T_Tr_GTP-bd_dom"/>
</dbReference>
<evidence type="ECO:0000313" key="4">
    <source>
        <dbReference type="EMBL" id="EJX03877.1"/>
    </source>
</evidence>
<dbReference type="SUPFAM" id="SSF52540">
    <property type="entry name" value="P-loop containing nucleoside triphosphate hydrolases"/>
    <property type="match status" value="1"/>
</dbReference>
<dbReference type="GO" id="GO:0005525">
    <property type="term" value="F:GTP binding"/>
    <property type="evidence" value="ECO:0007669"/>
    <property type="project" value="InterPro"/>
</dbReference>
<dbReference type="GO" id="GO:0003924">
    <property type="term" value="F:GTPase activity"/>
    <property type="evidence" value="ECO:0007669"/>
    <property type="project" value="InterPro"/>
</dbReference>
<accession>J9G9C1</accession>
<dbReference type="GO" id="GO:0016150">
    <property type="term" value="F:translation release factor activity, codon nonspecific"/>
    <property type="evidence" value="ECO:0007669"/>
    <property type="project" value="TreeGrafter"/>
</dbReference>
<evidence type="ECO:0000259" key="3">
    <source>
        <dbReference type="PROSITE" id="PS51722"/>
    </source>
</evidence>
<dbReference type="PROSITE" id="PS51722">
    <property type="entry name" value="G_TR_2"/>
    <property type="match status" value="1"/>
</dbReference>
<comment type="similarity">
    <text evidence="1">Belongs to the TRAFAC class translation factor GTPase superfamily. Classic translation factor GTPase family. PrfC subfamily.</text>
</comment>
<dbReference type="AlphaFoldDB" id="J9G9C1"/>
<dbReference type="Gene3D" id="3.40.50.300">
    <property type="entry name" value="P-loop containing nucleotide triphosphate hydrolases"/>
    <property type="match status" value="1"/>
</dbReference>
<feature type="domain" description="Tr-type G" evidence="3">
    <location>
        <begin position="10"/>
        <end position="135"/>
    </location>
</feature>
<dbReference type="GO" id="GO:0005829">
    <property type="term" value="C:cytosol"/>
    <property type="evidence" value="ECO:0007669"/>
    <property type="project" value="TreeGrafter"/>
</dbReference>
<gene>
    <name evidence="4" type="ORF">EVA_08016</name>
</gene>
<dbReference type="PROSITE" id="PS00301">
    <property type="entry name" value="G_TR_1"/>
    <property type="match status" value="1"/>
</dbReference>
<dbReference type="EMBL" id="AMCI01002000">
    <property type="protein sequence ID" value="EJX03877.1"/>
    <property type="molecule type" value="Genomic_DNA"/>
</dbReference>
<dbReference type="InterPro" id="IPR027417">
    <property type="entry name" value="P-loop_NTPase"/>
</dbReference>
<dbReference type="InterPro" id="IPR005225">
    <property type="entry name" value="Small_GTP-bd"/>
</dbReference>
<dbReference type="InterPro" id="IPR004548">
    <property type="entry name" value="PrfC"/>
</dbReference>
<keyword evidence="2" id="KW-0963">Cytoplasm</keyword>
<reference evidence="4" key="1">
    <citation type="journal article" date="2012" name="PLoS ONE">
        <title>Gene sets for utilization of primary and secondary nutrition supplies in the distal gut of endangered iberian lynx.</title>
        <authorList>
            <person name="Alcaide M."/>
            <person name="Messina E."/>
            <person name="Richter M."/>
            <person name="Bargiela R."/>
            <person name="Peplies J."/>
            <person name="Huws S.A."/>
            <person name="Newbold C.J."/>
            <person name="Golyshin P.N."/>
            <person name="Simon M.A."/>
            <person name="Lopez G."/>
            <person name="Yakimov M.M."/>
            <person name="Ferrer M."/>
        </authorList>
    </citation>
    <scope>NUCLEOTIDE SEQUENCE</scope>
</reference>
<sequence length="135" mass="15067">MGEQKPEKGEKHICVGLLAHVDAGKTTLAEGLLYHTGKLRSMGRVDHQTAFLDNYELERARGITIFSKQAGFSLGDKEIVLLDTPGHVDFSAEMERTLQVLDYAVLIIGGTDGVQGHVETLWRLLRQYKIPVFFL</sequence>
<dbReference type="PRINTS" id="PR00315">
    <property type="entry name" value="ELONGATNFCT"/>
</dbReference>
<organism evidence="4">
    <name type="scientific">gut metagenome</name>
    <dbReference type="NCBI Taxonomy" id="749906"/>
    <lineage>
        <taxon>unclassified sequences</taxon>
        <taxon>metagenomes</taxon>
        <taxon>organismal metagenomes</taxon>
    </lineage>
</organism>
<comment type="caution">
    <text evidence="4">The sequence shown here is derived from an EMBL/GenBank/DDBJ whole genome shotgun (WGS) entry which is preliminary data.</text>
</comment>
<proteinExistence type="inferred from homology"/>